<evidence type="ECO:0000256" key="3">
    <source>
        <dbReference type="ARBA" id="ARBA00023012"/>
    </source>
</evidence>
<evidence type="ECO:0000313" key="7">
    <source>
        <dbReference type="Proteomes" id="UP000019150"/>
    </source>
</evidence>
<protein>
    <submittedName>
        <fullName evidence="6">Putative two-component system sensor kinase</fullName>
    </submittedName>
</protein>
<dbReference type="PANTHER" id="PTHR24421">
    <property type="entry name" value="NITRATE/NITRITE SENSOR PROTEIN NARX-RELATED"/>
    <property type="match status" value="1"/>
</dbReference>
<organism evidence="6 7">
    <name type="scientific">Nocardia nova SH22a</name>
    <dbReference type="NCBI Taxonomy" id="1415166"/>
    <lineage>
        <taxon>Bacteria</taxon>
        <taxon>Bacillati</taxon>
        <taxon>Actinomycetota</taxon>
        <taxon>Actinomycetes</taxon>
        <taxon>Mycobacteriales</taxon>
        <taxon>Nocardiaceae</taxon>
        <taxon>Nocardia</taxon>
    </lineage>
</organism>
<keyword evidence="7" id="KW-1185">Reference proteome</keyword>
<reference evidence="6 7" key="1">
    <citation type="journal article" date="2014" name="Appl. Environ. Microbiol.">
        <title>Insights into the Microbial Degradation of Rubber and Gutta-Percha by Analysis of the Complete Genome of Nocardia nova SH22a.</title>
        <authorList>
            <person name="Luo Q."/>
            <person name="Hiessl S."/>
            <person name="Poehlein A."/>
            <person name="Daniel R."/>
            <person name="Steinbuchel A."/>
        </authorList>
    </citation>
    <scope>NUCLEOTIDE SEQUENCE [LARGE SCALE GENOMIC DNA]</scope>
    <source>
        <strain evidence="6">SH22a</strain>
    </source>
</reference>
<evidence type="ECO:0000256" key="4">
    <source>
        <dbReference type="SAM" id="Phobius"/>
    </source>
</evidence>
<evidence type="ECO:0000259" key="5">
    <source>
        <dbReference type="Pfam" id="PF07730"/>
    </source>
</evidence>
<feature type="transmembrane region" description="Helical" evidence="4">
    <location>
        <begin position="168"/>
        <end position="191"/>
    </location>
</feature>
<dbReference type="KEGG" id="nno:NONO_c57940"/>
<keyword evidence="4" id="KW-0812">Transmembrane</keyword>
<feature type="domain" description="Signal transduction histidine kinase subgroup 3 dimerisation and phosphoacceptor" evidence="5">
    <location>
        <begin position="218"/>
        <end position="284"/>
    </location>
</feature>
<dbReference type="PATRIC" id="fig|1415166.3.peg.5968"/>
<sequence>MTVPGPAWNRPVAAVLDRLAGRTIDRTVTDRRGVERRRFFFGGLLAIAWLIYLVGGVTGAWHDGRHWQAVLAGTFLLFFWTLIATTMGPLRQPDWDEVHHEYADPRRDRLRWAAIGALAVLSFAETALLGLTALPTLIYVAVAAVFVFPPRISGRVVATVSALMVGSTLIPALHYGTVPLYFAFVPVLMWVGREVGTRRGQLRELTRRQQGELAIVEERSRVARDVHDILGHSLTVITVKTELAQRLLATDPVRAGQEMADVERLAREALAGVRDTVGGLREVTLAGELANARTALHAAGIEADLPDAAAVNSPHAETFAWVLREAVTNIVRHSGARHCWVRADATHIEIADDGTGLQDKPLGSGLTGLRERVRADGGSLSVTASDGGGVSVAARYSDPVPN</sequence>
<dbReference type="InterPro" id="IPR036890">
    <property type="entry name" value="HATPase_C_sf"/>
</dbReference>
<dbReference type="GO" id="GO:0046983">
    <property type="term" value="F:protein dimerization activity"/>
    <property type="evidence" value="ECO:0007669"/>
    <property type="project" value="InterPro"/>
</dbReference>
<dbReference type="SUPFAM" id="SSF55874">
    <property type="entry name" value="ATPase domain of HSP90 chaperone/DNA topoisomerase II/histidine kinase"/>
    <property type="match status" value="1"/>
</dbReference>
<keyword evidence="4" id="KW-0472">Membrane</keyword>
<evidence type="ECO:0000313" key="6">
    <source>
        <dbReference type="EMBL" id="AHH20571.1"/>
    </source>
</evidence>
<dbReference type="GO" id="GO:0000155">
    <property type="term" value="F:phosphorelay sensor kinase activity"/>
    <property type="evidence" value="ECO:0007669"/>
    <property type="project" value="InterPro"/>
</dbReference>
<dbReference type="PANTHER" id="PTHR24421:SF63">
    <property type="entry name" value="SENSOR HISTIDINE KINASE DESK"/>
    <property type="match status" value="1"/>
</dbReference>
<keyword evidence="1" id="KW-0808">Transferase</keyword>
<feature type="transmembrane region" description="Helical" evidence="4">
    <location>
        <begin position="67"/>
        <end position="85"/>
    </location>
</feature>
<keyword evidence="2 6" id="KW-0418">Kinase</keyword>
<accession>W5TTP8</accession>
<dbReference type="HOGENOM" id="CLU_000445_20_8_11"/>
<feature type="transmembrane region" description="Helical" evidence="4">
    <location>
        <begin position="115"/>
        <end position="148"/>
    </location>
</feature>
<evidence type="ECO:0000256" key="2">
    <source>
        <dbReference type="ARBA" id="ARBA00022777"/>
    </source>
</evidence>
<dbReference type="Gene3D" id="3.30.565.10">
    <property type="entry name" value="Histidine kinase-like ATPase, C-terminal domain"/>
    <property type="match status" value="1"/>
</dbReference>
<dbReference type="GO" id="GO:0016020">
    <property type="term" value="C:membrane"/>
    <property type="evidence" value="ECO:0007669"/>
    <property type="project" value="InterPro"/>
</dbReference>
<keyword evidence="3" id="KW-0902">Two-component regulatory system</keyword>
<proteinExistence type="predicted"/>
<dbReference type="Pfam" id="PF07730">
    <property type="entry name" value="HisKA_3"/>
    <property type="match status" value="1"/>
</dbReference>
<dbReference type="CDD" id="cd16917">
    <property type="entry name" value="HATPase_UhpB-NarQ-NarX-like"/>
    <property type="match status" value="1"/>
</dbReference>
<dbReference type="STRING" id="1415166.NONO_c57940"/>
<dbReference type="InterPro" id="IPR050482">
    <property type="entry name" value="Sensor_HK_TwoCompSys"/>
</dbReference>
<gene>
    <name evidence="6" type="ORF">NONO_c57940</name>
</gene>
<dbReference type="EMBL" id="CP006850">
    <property type="protein sequence ID" value="AHH20571.1"/>
    <property type="molecule type" value="Genomic_DNA"/>
</dbReference>
<name>W5TTP8_9NOCA</name>
<dbReference type="eggNOG" id="COG4585">
    <property type="taxonomic scope" value="Bacteria"/>
</dbReference>
<dbReference type="Proteomes" id="UP000019150">
    <property type="component" value="Chromosome"/>
</dbReference>
<evidence type="ECO:0000256" key="1">
    <source>
        <dbReference type="ARBA" id="ARBA00022679"/>
    </source>
</evidence>
<dbReference type="InterPro" id="IPR011712">
    <property type="entry name" value="Sig_transdc_His_kin_sub3_dim/P"/>
</dbReference>
<dbReference type="AlphaFoldDB" id="W5TTP8"/>
<dbReference type="Gene3D" id="1.20.5.1930">
    <property type="match status" value="1"/>
</dbReference>
<feature type="transmembrane region" description="Helical" evidence="4">
    <location>
        <begin position="39"/>
        <end position="61"/>
    </location>
</feature>
<keyword evidence="4" id="KW-1133">Transmembrane helix</keyword>